<reference evidence="2" key="1">
    <citation type="submission" date="2020-08" db="EMBL/GenBank/DDBJ databases">
        <title>Multicomponent nature underlies the extraordinary mechanical properties of spider dragline silk.</title>
        <authorList>
            <person name="Kono N."/>
            <person name="Nakamura H."/>
            <person name="Mori M."/>
            <person name="Yoshida Y."/>
            <person name="Ohtoshi R."/>
            <person name="Malay A.D."/>
            <person name="Moran D.A.P."/>
            <person name="Tomita M."/>
            <person name="Numata K."/>
            <person name="Arakawa K."/>
        </authorList>
    </citation>
    <scope>NUCLEOTIDE SEQUENCE</scope>
</reference>
<comment type="caution">
    <text evidence="2">The sequence shown here is derived from an EMBL/GenBank/DDBJ whole genome shotgun (WGS) entry which is preliminary data.</text>
</comment>
<evidence type="ECO:0000313" key="2">
    <source>
        <dbReference type="EMBL" id="GFT88681.1"/>
    </source>
</evidence>
<dbReference type="AlphaFoldDB" id="A0A8X6U3Z4"/>
<proteinExistence type="predicted"/>
<evidence type="ECO:0000313" key="3">
    <source>
        <dbReference type="Proteomes" id="UP000887013"/>
    </source>
</evidence>
<sequence>MAAAAEAVANAKSLRAPPPSPMCIQPQQEIALHPPPQKLHHLHKVPLKPCVIPTPPQIHQRESLSDVQTLMHQGVTTMAKKSPVHQFSQNAQVHYPHNHHEIKL</sequence>
<accession>A0A8X6U3Z4</accession>
<dbReference type="Proteomes" id="UP000887013">
    <property type="component" value="Unassembled WGS sequence"/>
</dbReference>
<feature type="compositionally biased region" description="Low complexity" evidence="1">
    <location>
        <begin position="1"/>
        <end position="11"/>
    </location>
</feature>
<feature type="region of interest" description="Disordered" evidence="1">
    <location>
        <begin position="1"/>
        <end position="22"/>
    </location>
</feature>
<gene>
    <name evidence="2" type="primary">NLGN4X_4</name>
    <name evidence="2" type="ORF">NPIL_173001</name>
</gene>
<name>A0A8X6U3Z4_NEPPI</name>
<evidence type="ECO:0000256" key="1">
    <source>
        <dbReference type="SAM" id="MobiDB-lite"/>
    </source>
</evidence>
<keyword evidence="3" id="KW-1185">Reference proteome</keyword>
<organism evidence="2 3">
    <name type="scientific">Nephila pilipes</name>
    <name type="common">Giant wood spider</name>
    <name type="synonym">Nephila maculata</name>
    <dbReference type="NCBI Taxonomy" id="299642"/>
    <lineage>
        <taxon>Eukaryota</taxon>
        <taxon>Metazoa</taxon>
        <taxon>Ecdysozoa</taxon>
        <taxon>Arthropoda</taxon>
        <taxon>Chelicerata</taxon>
        <taxon>Arachnida</taxon>
        <taxon>Araneae</taxon>
        <taxon>Araneomorphae</taxon>
        <taxon>Entelegynae</taxon>
        <taxon>Araneoidea</taxon>
        <taxon>Nephilidae</taxon>
        <taxon>Nephila</taxon>
    </lineage>
</organism>
<dbReference type="EMBL" id="BMAW01073659">
    <property type="protein sequence ID" value="GFT88681.1"/>
    <property type="molecule type" value="Genomic_DNA"/>
</dbReference>
<protein>
    <submittedName>
        <fullName evidence="2">Neuroligin-4, X-linked</fullName>
    </submittedName>
</protein>